<comment type="caution">
    <text evidence="3">The sequence shown here is derived from an EMBL/GenBank/DDBJ whole genome shotgun (WGS) entry which is preliminary data.</text>
</comment>
<sequence length="294" mass="31098">MTRPSLGTYPCLCLALTLALTPLANAAPAAATGCDRAALLAAADKYVEAQTAGSLDPLQDILSANFSYVENNAATDVSSGVLSHALAIDHRRSTADTTDCATYTELISTGGKAPGTGAGAAKPYVIGTQLRHDPTTLSIVLIDSVASTTGSWSFDAAKTLSHVLSEDWPAIPADRQDDRAVLRRAADAYLDIWSNATAADAVPWGTPCARLEGSAYTGRGRADDSCKAGLPTNHNQAPNTRRRYVIDEEAGSCDVLCVWEHMMMAADSHEFRLEGGKLRYVHTITVCPGQTCRL</sequence>
<protein>
    <recommendedName>
        <fullName evidence="2">DUF8021 domain-containing protein</fullName>
    </recommendedName>
</protein>
<dbReference type="EMBL" id="MU839022">
    <property type="protein sequence ID" value="KAK1764151.1"/>
    <property type="molecule type" value="Genomic_DNA"/>
</dbReference>
<evidence type="ECO:0000313" key="3">
    <source>
        <dbReference type="EMBL" id="KAK1764151.1"/>
    </source>
</evidence>
<organism evidence="3 4">
    <name type="scientific">Phialemonium atrogriseum</name>
    <dbReference type="NCBI Taxonomy" id="1093897"/>
    <lineage>
        <taxon>Eukaryota</taxon>
        <taxon>Fungi</taxon>
        <taxon>Dikarya</taxon>
        <taxon>Ascomycota</taxon>
        <taxon>Pezizomycotina</taxon>
        <taxon>Sordariomycetes</taxon>
        <taxon>Sordariomycetidae</taxon>
        <taxon>Cephalothecales</taxon>
        <taxon>Cephalothecaceae</taxon>
        <taxon>Phialemonium</taxon>
    </lineage>
</organism>
<gene>
    <name evidence="3" type="ORF">QBC33DRAFT_498250</name>
</gene>
<dbReference type="AlphaFoldDB" id="A0AAJ0BY10"/>
<dbReference type="RefSeq" id="XP_060280364.1">
    <property type="nucleotide sequence ID" value="XM_060425612.1"/>
</dbReference>
<feature type="signal peptide" evidence="1">
    <location>
        <begin position="1"/>
        <end position="26"/>
    </location>
</feature>
<evidence type="ECO:0000256" key="1">
    <source>
        <dbReference type="SAM" id="SignalP"/>
    </source>
</evidence>
<keyword evidence="1" id="KW-0732">Signal</keyword>
<name>A0AAJ0BY10_9PEZI</name>
<dbReference type="GeneID" id="85308799"/>
<keyword evidence="4" id="KW-1185">Reference proteome</keyword>
<evidence type="ECO:0000259" key="2">
    <source>
        <dbReference type="Pfam" id="PF26061"/>
    </source>
</evidence>
<feature type="chain" id="PRO_5042609457" description="DUF8021 domain-containing protein" evidence="1">
    <location>
        <begin position="27"/>
        <end position="294"/>
    </location>
</feature>
<evidence type="ECO:0000313" key="4">
    <source>
        <dbReference type="Proteomes" id="UP001244011"/>
    </source>
</evidence>
<accession>A0AAJ0BY10</accession>
<dbReference type="Pfam" id="PF26061">
    <property type="entry name" value="DUF8021"/>
    <property type="match status" value="1"/>
</dbReference>
<dbReference type="Proteomes" id="UP001244011">
    <property type="component" value="Unassembled WGS sequence"/>
</dbReference>
<reference evidence="3" key="1">
    <citation type="submission" date="2023-06" db="EMBL/GenBank/DDBJ databases">
        <title>Genome-scale phylogeny and comparative genomics of the fungal order Sordariales.</title>
        <authorList>
            <consortium name="Lawrence Berkeley National Laboratory"/>
            <person name="Hensen N."/>
            <person name="Bonometti L."/>
            <person name="Westerberg I."/>
            <person name="Brannstrom I.O."/>
            <person name="Guillou S."/>
            <person name="Cros-Aarteil S."/>
            <person name="Calhoun S."/>
            <person name="Haridas S."/>
            <person name="Kuo A."/>
            <person name="Mondo S."/>
            <person name="Pangilinan J."/>
            <person name="Riley R."/>
            <person name="Labutti K."/>
            <person name="Andreopoulos B."/>
            <person name="Lipzen A."/>
            <person name="Chen C."/>
            <person name="Yanf M."/>
            <person name="Daum C."/>
            <person name="Ng V."/>
            <person name="Clum A."/>
            <person name="Steindorff A."/>
            <person name="Ohm R."/>
            <person name="Martin F."/>
            <person name="Silar P."/>
            <person name="Natvig D."/>
            <person name="Lalanne C."/>
            <person name="Gautier V."/>
            <person name="Ament-Velasquez S.L."/>
            <person name="Kruys A."/>
            <person name="Hutchinson M.I."/>
            <person name="Powell A.J."/>
            <person name="Barry K."/>
            <person name="Miller A.N."/>
            <person name="Grigoriev I.V."/>
            <person name="Debuchy R."/>
            <person name="Gladieux P."/>
            <person name="Thoren M.H."/>
            <person name="Johannesson H."/>
        </authorList>
    </citation>
    <scope>NUCLEOTIDE SEQUENCE</scope>
    <source>
        <strain evidence="3">8032-3</strain>
    </source>
</reference>
<feature type="domain" description="DUF8021" evidence="2">
    <location>
        <begin position="176"/>
        <end position="285"/>
    </location>
</feature>
<dbReference type="InterPro" id="IPR058334">
    <property type="entry name" value="DUF8021"/>
</dbReference>
<dbReference type="PROSITE" id="PS51257">
    <property type="entry name" value="PROKAR_LIPOPROTEIN"/>
    <property type="match status" value="1"/>
</dbReference>
<proteinExistence type="predicted"/>